<proteinExistence type="predicted"/>
<accession>A0A7R9A821</accession>
<dbReference type="EMBL" id="LR901371">
    <property type="protein sequence ID" value="CAD7248460.1"/>
    <property type="molecule type" value="Genomic_DNA"/>
</dbReference>
<sequence length="519" mass="59186">MDGNGRCGPGQQCTGGIPFQNEQHHQNAPPFVVSEPACPPGIHFPPDMSHEQVIYHHQQMQTPLGHIHHQPTSQHAMQFPPQGMPSHLGGFSSQVEVPGIFYSNYLQNQPNYQMTQRQPTYLAPIPYPPPLPHGNQMANEMIPDQTHYGNIGNERRNQQMASVVQALPHLVVTEGLAAGGKDTPSAEAKMHADQGGSRKKVMREKAKPADKRVKNAPNIDSTSDEEEDEESRKREEDRKRRQDEERRKRDEERKRKEKERRERNKRCFQQRLLRTLSGMEDVTQNIDKLASTLKTTPDGIKKVINEDERFLLSENMVSLNIHLSICQDYLTLGGCDNEQCRSLHICAKYLAGLCTDARCEDGHNIKTEHNRRLLCQFNLENIDCRMMKFLEPDSITPDPCTEYNISQCFQDQCNFLSNPGLHDRIQGTNAEGTYTWNTAHGNLVTHKGEEADALVQSMQEMQEPERITVADPNEIKRVKLTLAQRMKKKSKSLMGNIYQLPKNLIIQDEKNRLAKYEIG</sequence>
<feature type="non-terminal residue" evidence="2">
    <location>
        <position position="1"/>
    </location>
</feature>
<organism evidence="2">
    <name type="scientific">Darwinula stevensoni</name>
    <dbReference type="NCBI Taxonomy" id="69355"/>
    <lineage>
        <taxon>Eukaryota</taxon>
        <taxon>Metazoa</taxon>
        <taxon>Ecdysozoa</taxon>
        <taxon>Arthropoda</taxon>
        <taxon>Crustacea</taxon>
        <taxon>Oligostraca</taxon>
        <taxon>Ostracoda</taxon>
        <taxon>Podocopa</taxon>
        <taxon>Podocopida</taxon>
        <taxon>Darwinulocopina</taxon>
        <taxon>Darwinuloidea</taxon>
        <taxon>Darwinulidae</taxon>
        <taxon>Darwinula</taxon>
    </lineage>
</organism>
<dbReference type="Proteomes" id="UP000677054">
    <property type="component" value="Unassembled WGS sequence"/>
</dbReference>
<protein>
    <submittedName>
        <fullName evidence="2">Uncharacterized protein</fullName>
    </submittedName>
</protein>
<feature type="compositionally biased region" description="Basic and acidic residues" evidence="1">
    <location>
        <begin position="203"/>
        <end position="213"/>
    </location>
</feature>
<dbReference type="EMBL" id="CAJPEV010001854">
    <property type="protein sequence ID" value="CAG0894614.1"/>
    <property type="molecule type" value="Genomic_DNA"/>
</dbReference>
<feature type="region of interest" description="Disordered" evidence="1">
    <location>
        <begin position="1"/>
        <end position="24"/>
    </location>
</feature>
<evidence type="ECO:0000313" key="3">
    <source>
        <dbReference type="Proteomes" id="UP000677054"/>
    </source>
</evidence>
<dbReference type="OrthoDB" id="6363220at2759"/>
<dbReference type="AlphaFoldDB" id="A0A7R9A821"/>
<feature type="compositionally biased region" description="Basic and acidic residues" evidence="1">
    <location>
        <begin position="230"/>
        <end position="262"/>
    </location>
</feature>
<evidence type="ECO:0000313" key="2">
    <source>
        <dbReference type="EMBL" id="CAD7248460.1"/>
    </source>
</evidence>
<name>A0A7R9A821_9CRUS</name>
<evidence type="ECO:0000256" key="1">
    <source>
        <dbReference type="SAM" id="MobiDB-lite"/>
    </source>
</evidence>
<reference evidence="2" key="1">
    <citation type="submission" date="2020-11" db="EMBL/GenBank/DDBJ databases">
        <authorList>
            <person name="Tran Van P."/>
        </authorList>
    </citation>
    <scope>NUCLEOTIDE SEQUENCE</scope>
</reference>
<feature type="region of interest" description="Disordered" evidence="1">
    <location>
        <begin position="177"/>
        <end position="264"/>
    </location>
</feature>
<keyword evidence="3" id="KW-1185">Reference proteome</keyword>
<gene>
    <name evidence="2" type="ORF">DSTB1V02_LOCUS8272</name>
</gene>